<dbReference type="AlphaFoldDB" id="A0A1I7Z1T4"/>
<protein>
    <submittedName>
        <fullName evidence="2">60S ribosomal protein L7a</fullName>
    </submittedName>
</protein>
<reference evidence="2" key="1">
    <citation type="submission" date="2016-11" db="UniProtKB">
        <authorList>
            <consortium name="WormBaseParasite"/>
        </authorList>
    </citation>
    <scope>IDENTIFICATION</scope>
</reference>
<keyword evidence="1" id="KW-1185">Reference proteome</keyword>
<accession>A0A1I7Z1T4</accession>
<dbReference type="WBParaSite" id="L893_g22054.t1">
    <property type="protein sequence ID" value="L893_g22054.t1"/>
    <property type="gene ID" value="L893_g22054"/>
</dbReference>
<evidence type="ECO:0000313" key="2">
    <source>
        <dbReference type="WBParaSite" id="L893_g22054.t1"/>
    </source>
</evidence>
<dbReference type="Proteomes" id="UP000095287">
    <property type="component" value="Unplaced"/>
</dbReference>
<organism evidence="1 2">
    <name type="scientific">Steinernema glaseri</name>
    <dbReference type="NCBI Taxonomy" id="37863"/>
    <lineage>
        <taxon>Eukaryota</taxon>
        <taxon>Metazoa</taxon>
        <taxon>Ecdysozoa</taxon>
        <taxon>Nematoda</taxon>
        <taxon>Chromadorea</taxon>
        <taxon>Rhabditida</taxon>
        <taxon>Tylenchina</taxon>
        <taxon>Panagrolaimomorpha</taxon>
        <taxon>Strongyloidoidea</taxon>
        <taxon>Steinernematidae</taxon>
        <taxon>Steinernema</taxon>
    </lineage>
</organism>
<sequence length="164" mass="19496">MPIKESKRSNRSFYDLWPPYRKPQSEAYKFILWERFLKGRPKKLTKQYLKFQFHGYPDLYESALKIKEKESARRKAKQKPLFQRILGCVLPGFFIADRNVAPKGKKKRKAVRKGRLPFPQEEFKGFPSAICQQDDLIRTPFPMFQTSPISQRVGKWSTEKVTMY</sequence>
<evidence type="ECO:0000313" key="1">
    <source>
        <dbReference type="Proteomes" id="UP000095287"/>
    </source>
</evidence>
<proteinExistence type="predicted"/>
<name>A0A1I7Z1T4_9BILA</name>